<keyword evidence="3" id="KW-1185">Reference proteome</keyword>
<reference evidence="2 3" key="1">
    <citation type="journal article" date="2016" name="Genome Biol. Evol.">
        <title>Divergent and convergent evolution of fungal pathogenicity.</title>
        <authorList>
            <person name="Shang Y."/>
            <person name="Xiao G."/>
            <person name="Zheng P."/>
            <person name="Cen K."/>
            <person name="Zhan S."/>
            <person name="Wang C."/>
        </authorList>
    </citation>
    <scope>NUCLEOTIDE SEQUENCE [LARGE SCALE GENOMIC DNA]</scope>
    <source>
        <strain evidence="2 3">ARSEF 2679</strain>
    </source>
</reference>
<proteinExistence type="predicted"/>
<sequence>MSAKIRNKTLRAIPPAEDMAAAFAARSAVHENGAHFPAAALQLPEAGDILPQLPDDANAIDRAIFERLQLVWKEEASGWTEEMRQSLRSSMFRARVTRTTVKPSSHCTIRRLRRGKEVPTWGEFVVLRTMFGAGVCFGEPWAEALAERHPLAREDAYGGVVPAQPRVATDVLDGKVGLRPASLRRISVRTLGPEKSRVYKRRVGSGPMATTVTRKMKKDEAKQDDTGSEDDGGGKGRGLWQGQQQQQQKKEKKKRADEKPRGNGMPAASGIAGDEAAVSAGRIGLNAVIATLRQCSHDQEEQINRLRASNELIRKSLLDLNAMAEQVRDD</sequence>
<accession>A0A168E9F9</accession>
<dbReference type="AlphaFoldDB" id="A0A168E9F9"/>
<feature type="compositionally biased region" description="Low complexity" evidence="1">
    <location>
        <begin position="238"/>
        <end position="247"/>
    </location>
</feature>
<dbReference type="OrthoDB" id="4870773at2759"/>
<dbReference type="Proteomes" id="UP000076744">
    <property type="component" value="Unassembled WGS sequence"/>
</dbReference>
<comment type="caution">
    <text evidence="2">The sequence shown here is derived from an EMBL/GenBank/DDBJ whole genome shotgun (WGS) entry which is preliminary data.</text>
</comment>
<evidence type="ECO:0000256" key="1">
    <source>
        <dbReference type="SAM" id="MobiDB-lite"/>
    </source>
</evidence>
<organism evidence="2 3">
    <name type="scientific">Cordyceps fumosorosea (strain ARSEF 2679)</name>
    <name type="common">Isaria fumosorosea</name>
    <dbReference type="NCBI Taxonomy" id="1081104"/>
    <lineage>
        <taxon>Eukaryota</taxon>
        <taxon>Fungi</taxon>
        <taxon>Dikarya</taxon>
        <taxon>Ascomycota</taxon>
        <taxon>Pezizomycotina</taxon>
        <taxon>Sordariomycetes</taxon>
        <taxon>Hypocreomycetidae</taxon>
        <taxon>Hypocreales</taxon>
        <taxon>Cordycipitaceae</taxon>
        <taxon>Cordyceps</taxon>
    </lineage>
</organism>
<dbReference type="GeneID" id="30016730"/>
<evidence type="ECO:0000313" key="3">
    <source>
        <dbReference type="Proteomes" id="UP000076744"/>
    </source>
</evidence>
<feature type="region of interest" description="Disordered" evidence="1">
    <location>
        <begin position="197"/>
        <end position="272"/>
    </location>
</feature>
<gene>
    <name evidence="2" type="ORF">ISF_00438</name>
</gene>
<dbReference type="EMBL" id="AZHB01000001">
    <property type="protein sequence ID" value="OAA73537.1"/>
    <property type="molecule type" value="Genomic_DNA"/>
</dbReference>
<evidence type="ECO:0000313" key="2">
    <source>
        <dbReference type="EMBL" id="OAA73537.1"/>
    </source>
</evidence>
<name>A0A168E9F9_CORFA</name>
<dbReference type="RefSeq" id="XP_018708495.1">
    <property type="nucleotide sequence ID" value="XM_018844045.1"/>
</dbReference>
<protein>
    <submittedName>
        <fullName evidence="2">Uncharacterized protein</fullName>
    </submittedName>
</protein>